<dbReference type="Gene3D" id="1.10.10.10">
    <property type="entry name" value="Winged helix-like DNA-binding domain superfamily/Winged helix DNA-binding domain"/>
    <property type="match status" value="2"/>
</dbReference>
<evidence type="ECO:0000256" key="4">
    <source>
        <dbReference type="ARBA" id="ARBA00023163"/>
    </source>
</evidence>
<dbReference type="SUPFAM" id="SSF63520">
    <property type="entry name" value="PTS-regulatory domain, PRD"/>
    <property type="match status" value="1"/>
</dbReference>
<dbReference type="GO" id="GO:0006355">
    <property type="term" value="P:regulation of DNA-templated transcription"/>
    <property type="evidence" value="ECO:0007669"/>
    <property type="project" value="InterPro"/>
</dbReference>
<sequence length="442" mass="50881">MLTKRQKKLLDLLIHQDDFQTVDFFSKKLGVSKRTIHSEIKLIEDYVKSSGEYIEKRRGVGIALRKASEEMDPAEMDEGADVYSTVSRRIEIMKYLLFEEKVSFSSLSNHFMVSKTSIKNDLMFVMKVLSEGNDSKLQGDIQGTRLIGAEEDIQKAFLQFNRYVLSNSDYYIEDEITKKMKLLEVYYGEPLISVCSNILYNYVRNHANAISDYYVQNVLNIFVILIYRIKMGHHISVTAAANHPVEDSFFEESANELLNKAALRLDLSYTPGDVKYLSHHLILNRFESLPEQKIDVSLVDSLLARVSESLNINFSGDEKLGNQLRNHIPPMIYRLRAKNKIENPFTSRIKTEFSLTFNVIWVVLSEYEKELGISFNEDEIAFLTIYFQAAIERAKMNRRILVVCQMGFQDARTSGSPSYGWCRGDYRTIGPKNRDGCRYGDG</sequence>
<name>A0A2T5IJG9_9LACT</name>
<protein>
    <submittedName>
        <fullName evidence="6">Transcriptional antiterminator</fullName>
    </submittedName>
</protein>
<dbReference type="Proteomes" id="UP000244161">
    <property type="component" value="Unassembled WGS sequence"/>
</dbReference>
<dbReference type="PROSITE" id="PS51372">
    <property type="entry name" value="PRD_2"/>
    <property type="match status" value="1"/>
</dbReference>
<evidence type="ECO:0000256" key="3">
    <source>
        <dbReference type="ARBA" id="ARBA00023159"/>
    </source>
</evidence>
<dbReference type="InterPro" id="IPR036390">
    <property type="entry name" value="WH_DNA-bd_sf"/>
</dbReference>
<dbReference type="PANTHER" id="PTHR30185:SF12">
    <property type="entry name" value="TRANSCRIPTIONAL REGULATOR MANR"/>
    <property type="match status" value="1"/>
</dbReference>
<keyword evidence="7" id="KW-1185">Reference proteome</keyword>
<comment type="caution">
    <text evidence="6">The sequence shown here is derived from an EMBL/GenBank/DDBJ whole genome shotgun (WGS) entry which is preliminary data.</text>
</comment>
<evidence type="ECO:0000256" key="1">
    <source>
        <dbReference type="ARBA" id="ARBA00022737"/>
    </source>
</evidence>
<dbReference type="Pfam" id="PF05043">
    <property type="entry name" value="Mga"/>
    <property type="match status" value="1"/>
</dbReference>
<dbReference type="InterPro" id="IPR011608">
    <property type="entry name" value="PRD"/>
</dbReference>
<dbReference type="PANTHER" id="PTHR30185">
    <property type="entry name" value="CRYPTIC BETA-GLUCOSIDE BGL OPERON ANTITERMINATOR"/>
    <property type="match status" value="1"/>
</dbReference>
<organism evidence="6 7">
    <name type="scientific">Trichococcus patagoniensis</name>
    <dbReference type="NCBI Taxonomy" id="382641"/>
    <lineage>
        <taxon>Bacteria</taxon>
        <taxon>Bacillati</taxon>
        <taxon>Bacillota</taxon>
        <taxon>Bacilli</taxon>
        <taxon>Lactobacillales</taxon>
        <taxon>Carnobacteriaceae</taxon>
        <taxon>Trichococcus</taxon>
    </lineage>
</organism>
<keyword evidence="3" id="KW-0010">Activator</keyword>
<reference evidence="6 7" key="1">
    <citation type="submission" date="2018-04" db="EMBL/GenBank/DDBJ databases">
        <title>Genomic Encyclopedia of Archaeal and Bacterial Type Strains, Phase II (KMG-II): from individual species to whole genera.</title>
        <authorList>
            <person name="Goeker M."/>
        </authorList>
    </citation>
    <scope>NUCLEOTIDE SEQUENCE [LARGE SCALE GENOMIC DNA]</scope>
    <source>
        <strain evidence="6 7">DSM 18806</strain>
    </source>
</reference>
<dbReference type="EMBL" id="QAOM01000011">
    <property type="protein sequence ID" value="PTQ83949.1"/>
    <property type="molecule type" value="Genomic_DNA"/>
</dbReference>
<dbReference type="InterPro" id="IPR036634">
    <property type="entry name" value="PRD_sf"/>
</dbReference>
<keyword evidence="1" id="KW-0677">Repeat</keyword>
<evidence type="ECO:0000313" key="7">
    <source>
        <dbReference type="Proteomes" id="UP000244161"/>
    </source>
</evidence>
<evidence type="ECO:0000313" key="6">
    <source>
        <dbReference type="EMBL" id="PTQ83949.1"/>
    </source>
</evidence>
<accession>A0A2T5IJG9</accession>
<dbReference type="Gene3D" id="1.10.1790.10">
    <property type="entry name" value="PRD domain"/>
    <property type="match status" value="1"/>
</dbReference>
<feature type="domain" description="PRD" evidence="5">
    <location>
        <begin position="290"/>
        <end position="397"/>
    </location>
</feature>
<evidence type="ECO:0000256" key="2">
    <source>
        <dbReference type="ARBA" id="ARBA00023015"/>
    </source>
</evidence>
<dbReference type="AlphaFoldDB" id="A0A2T5IJG9"/>
<dbReference type="Pfam" id="PF08279">
    <property type="entry name" value="HTH_11"/>
    <property type="match status" value="1"/>
</dbReference>
<keyword evidence="4" id="KW-0804">Transcription</keyword>
<proteinExistence type="predicted"/>
<evidence type="ECO:0000259" key="5">
    <source>
        <dbReference type="PROSITE" id="PS51372"/>
    </source>
</evidence>
<dbReference type="InterPro" id="IPR013196">
    <property type="entry name" value="HTH_11"/>
</dbReference>
<gene>
    <name evidence="6" type="ORF">C8U37_11134</name>
</gene>
<dbReference type="InterPro" id="IPR036388">
    <property type="entry name" value="WH-like_DNA-bd_sf"/>
</dbReference>
<dbReference type="InterPro" id="IPR007737">
    <property type="entry name" value="Mga_HTH"/>
</dbReference>
<dbReference type="InterPro" id="IPR050661">
    <property type="entry name" value="BglG_antiterminators"/>
</dbReference>
<dbReference type="SUPFAM" id="SSF46785">
    <property type="entry name" value="Winged helix' DNA-binding domain"/>
    <property type="match status" value="1"/>
</dbReference>
<dbReference type="Pfam" id="PF00874">
    <property type="entry name" value="PRD"/>
    <property type="match status" value="1"/>
</dbReference>
<keyword evidence="2" id="KW-0805">Transcription regulation</keyword>